<accession>A0A6A1WRU3</accession>
<gene>
    <name evidence="2" type="ORF">CJ030_MR1G006293</name>
    <name evidence="1" type="ORF">CJ030_MR1G006294</name>
</gene>
<organism evidence="1 3">
    <name type="scientific">Morella rubra</name>
    <name type="common">Chinese bayberry</name>
    <dbReference type="NCBI Taxonomy" id="262757"/>
    <lineage>
        <taxon>Eukaryota</taxon>
        <taxon>Viridiplantae</taxon>
        <taxon>Streptophyta</taxon>
        <taxon>Embryophyta</taxon>
        <taxon>Tracheophyta</taxon>
        <taxon>Spermatophyta</taxon>
        <taxon>Magnoliopsida</taxon>
        <taxon>eudicotyledons</taxon>
        <taxon>Gunneridae</taxon>
        <taxon>Pentapetalae</taxon>
        <taxon>rosids</taxon>
        <taxon>fabids</taxon>
        <taxon>Fagales</taxon>
        <taxon>Myricaceae</taxon>
        <taxon>Morella</taxon>
    </lineage>
</organism>
<reference evidence="1" key="3">
    <citation type="submission" date="2019-09" db="EMBL/GenBank/DDBJ databases">
        <authorList>
            <person name="Gao Z."/>
        </authorList>
    </citation>
    <scope>NUCLEOTIDE SEQUENCE</scope>
    <source>
        <tissue evidence="1">Leaves</tissue>
    </source>
</reference>
<dbReference type="EMBL" id="RXIC02000019">
    <property type="protein sequence ID" value="KAB1227376.1"/>
    <property type="molecule type" value="Genomic_DNA"/>
</dbReference>
<name>A0A6A1WRU3_9ROSI</name>
<sequence>MDTGCGGPAYPKHCSEGFHAERQTAYVESVDTLWDELEDTDGSSGSSGEECYDRENFMGHHANSSGDDATVSRTSCNQRAQCMSGLFFDLFCSASSTWRGVRLLSLALMLSWAIMSNG</sequence>
<keyword evidence="3" id="KW-1185">Reference proteome</keyword>
<evidence type="ECO:0000313" key="3">
    <source>
        <dbReference type="Proteomes" id="UP000516437"/>
    </source>
</evidence>
<reference evidence="1 3" key="2">
    <citation type="journal article" date="2019" name="Plant Biotechnol. J.">
        <title>The red bayberry genome and genetic basis of sex determination.</title>
        <authorList>
            <person name="Jia H.M."/>
            <person name="Jia H.J."/>
            <person name="Cai Q.L."/>
            <person name="Wang Y."/>
            <person name="Zhao H.B."/>
            <person name="Yang W.F."/>
            <person name="Wang G.Y."/>
            <person name="Li Y.H."/>
            <person name="Zhan D.L."/>
            <person name="Shen Y.T."/>
            <person name="Niu Q.F."/>
            <person name="Chang L."/>
            <person name="Qiu J."/>
            <person name="Zhao L."/>
            <person name="Xie H.B."/>
            <person name="Fu W.Y."/>
            <person name="Jin J."/>
            <person name="Li X.W."/>
            <person name="Jiao Y."/>
            <person name="Zhou C.C."/>
            <person name="Tu T."/>
            <person name="Chai C.Y."/>
            <person name="Gao J.L."/>
            <person name="Fan L.J."/>
            <person name="van de Weg E."/>
            <person name="Wang J.Y."/>
            <person name="Gao Z.S."/>
        </authorList>
    </citation>
    <scope>NUCLEOTIDE SEQUENCE [LARGE SCALE GENOMIC DNA]</scope>
    <source>
        <tissue evidence="1">Leaves</tissue>
    </source>
</reference>
<comment type="caution">
    <text evidence="1">The sequence shown here is derived from an EMBL/GenBank/DDBJ whole genome shotgun (WGS) entry which is preliminary data.</text>
</comment>
<dbReference type="EMBL" id="RXIC02000019">
    <property type="protein sequence ID" value="KAB1227377.1"/>
    <property type="molecule type" value="Genomic_DNA"/>
</dbReference>
<dbReference type="AlphaFoldDB" id="A0A6A1WRU3"/>
<evidence type="ECO:0000313" key="2">
    <source>
        <dbReference type="EMBL" id="KAB1227377.1"/>
    </source>
</evidence>
<dbReference type="Proteomes" id="UP000516437">
    <property type="component" value="Chromosome 1"/>
</dbReference>
<proteinExistence type="predicted"/>
<reference evidence="1" key="1">
    <citation type="submission" date="2018-07" db="EMBL/GenBank/DDBJ databases">
        <authorList>
            <person name="Gao Z.-S."/>
            <person name="Jia H.-M."/>
            <person name="Jia H.-J."/>
            <person name="Cai Q.-L."/>
            <person name="Wang Y."/>
            <person name="Zhao H.-B."/>
        </authorList>
    </citation>
    <scope>NUCLEOTIDE SEQUENCE</scope>
    <source>
        <tissue evidence="1">Leaves</tissue>
    </source>
</reference>
<evidence type="ECO:0000313" key="1">
    <source>
        <dbReference type="EMBL" id="KAB1227376.1"/>
    </source>
</evidence>
<protein>
    <submittedName>
        <fullName evidence="1">Uncharacterized protein</fullName>
    </submittedName>
</protein>